<dbReference type="PROSITE" id="PS50835">
    <property type="entry name" value="IG_LIKE"/>
    <property type="match status" value="1"/>
</dbReference>
<name>A0AAD8C6X7_BIOPF</name>
<comment type="caution">
    <text evidence="2">The sequence shown here is derived from an EMBL/GenBank/DDBJ whole genome shotgun (WGS) entry which is preliminary data.</text>
</comment>
<keyword evidence="3" id="KW-1185">Reference proteome</keyword>
<evidence type="ECO:0000259" key="1">
    <source>
        <dbReference type="PROSITE" id="PS50835"/>
    </source>
</evidence>
<accession>A0AAD8C6X7</accession>
<dbReference type="InterPro" id="IPR013783">
    <property type="entry name" value="Ig-like_fold"/>
</dbReference>
<gene>
    <name evidence="2" type="ORF">Bpfe_003523</name>
</gene>
<dbReference type="EMBL" id="JASAOG010000009">
    <property type="protein sequence ID" value="KAK0066788.1"/>
    <property type="molecule type" value="Genomic_DNA"/>
</dbReference>
<feature type="domain" description="Ig-like" evidence="1">
    <location>
        <begin position="239"/>
        <end position="304"/>
    </location>
</feature>
<dbReference type="InterPro" id="IPR007110">
    <property type="entry name" value="Ig-like_dom"/>
</dbReference>
<dbReference type="AlphaFoldDB" id="A0AAD8C6X7"/>
<protein>
    <recommendedName>
        <fullName evidence="1">Ig-like domain-containing protein</fullName>
    </recommendedName>
</protein>
<reference evidence="2" key="1">
    <citation type="journal article" date="2023" name="PLoS Negl. Trop. Dis.">
        <title>A genome sequence for Biomphalaria pfeifferi, the major vector snail for the human-infecting parasite Schistosoma mansoni.</title>
        <authorList>
            <person name="Bu L."/>
            <person name="Lu L."/>
            <person name="Laidemitt M.R."/>
            <person name="Zhang S.M."/>
            <person name="Mutuku M."/>
            <person name="Mkoji G."/>
            <person name="Steinauer M."/>
            <person name="Loker E.S."/>
        </authorList>
    </citation>
    <scope>NUCLEOTIDE SEQUENCE</scope>
    <source>
        <strain evidence="2">KasaAsao</strain>
    </source>
</reference>
<reference evidence="2" key="2">
    <citation type="submission" date="2023-04" db="EMBL/GenBank/DDBJ databases">
        <authorList>
            <person name="Bu L."/>
            <person name="Lu L."/>
            <person name="Laidemitt M.R."/>
            <person name="Zhang S.M."/>
            <person name="Mutuku M."/>
            <person name="Mkoji G."/>
            <person name="Steinauer M."/>
            <person name="Loker E.S."/>
        </authorList>
    </citation>
    <scope>NUCLEOTIDE SEQUENCE</scope>
    <source>
        <strain evidence="2">KasaAsao</strain>
        <tissue evidence="2">Whole Snail</tissue>
    </source>
</reference>
<evidence type="ECO:0000313" key="3">
    <source>
        <dbReference type="Proteomes" id="UP001233172"/>
    </source>
</evidence>
<proteinExistence type="predicted"/>
<dbReference type="Gene3D" id="2.60.40.10">
    <property type="entry name" value="Immunoglobulins"/>
    <property type="match status" value="1"/>
</dbReference>
<dbReference type="Proteomes" id="UP001233172">
    <property type="component" value="Unassembled WGS sequence"/>
</dbReference>
<sequence length="337" mass="38145">MFINTYILTNMVISMRSFRVSFCCPAAQEGTSYTMYGTWTLDEKDSLDVSWRKNNIPVEFCESHIRCPKNKNVKYYIIHDRHSQTSYISKMKILNVSLEDEGLHVLKYVGMNSPLYLDIMRCLLKVYAKGYHSTCSYSSNTARVYIACIAKGVYPSSSCVIINENQAFNGHTRNDMSTATGNTGKYFNTMCNIILELSNLTANKDVYNVTVNLYPNFTNTDEDHQYGTRINLQIHKERPKLILENCPSEVYEGSEVTCVCKDVSAHPEPVVWYSGSSIVSIETKNKINFTATSKTKVNYTCQTNTLADFPVVNIVYTLKILALFTPMNGQKVDASCS</sequence>
<evidence type="ECO:0000313" key="2">
    <source>
        <dbReference type="EMBL" id="KAK0066788.1"/>
    </source>
</evidence>
<organism evidence="2 3">
    <name type="scientific">Biomphalaria pfeifferi</name>
    <name type="common">Bloodfluke planorb</name>
    <name type="synonym">Freshwater snail</name>
    <dbReference type="NCBI Taxonomy" id="112525"/>
    <lineage>
        <taxon>Eukaryota</taxon>
        <taxon>Metazoa</taxon>
        <taxon>Spiralia</taxon>
        <taxon>Lophotrochozoa</taxon>
        <taxon>Mollusca</taxon>
        <taxon>Gastropoda</taxon>
        <taxon>Heterobranchia</taxon>
        <taxon>Euthyneura</taxon>
        <taxon>Panpulmonata</taxon>
        <taxon>Hygrophila</taxon>
        <taxon>Lymnaeoidea</taxon>
        <taxon>Planorbidae</taxon>
        <taxon>Biomphalaria</taxon>
    </lineage>
</organism>